<dbReference type="EMBL" id="CAADIB010000001">
    <property type="protein sequence ID" value="VFR17547.1"/>
    <property type="molecule type" value="Genomic_DNA"/>
</dbReference>
<sequence length="221" mass="23389">MFGPGFLLRTQADHLTAAGEMRRISLSDGSKVTLGPDSAIRSAMNVDGRRVELLAGMAYFEVEPDSVRPFQVVAGDMTVTVVGTAFDLSMDADTTSVAVDHGLVDVRIDTSAPGENLGAGQWLSFDQGTGTVERGVREPAQVAAWRDGVLVAQGETVAAVVARIARWQAARVVIADPGLGNQRISGVYNLDKPLNALRAVVGPHGGKVHEVTSWLTVISRI</sequence>
<proteinExistence type="predicted"/>
<dbReference type="EMBL" id="CAADHZ010000017">
    <property type="protein sequence ID" value="VFR26526.1"/>
    <property type="molecule type" value="Genomic_DNA"/>
</dbReference>
<dbReference type="GO" id="GO:0016989">
    <property type="term" value="F:sigma factor antagonist activity"/>
    <property type="evidence" value="ECO:0007669"/>
    <property type="project" value="TreeGrafter"/>
</dbReference>
<dbReference type="PANTHER" id="PTHR30273">
    <property type="entry name" value="PERIPLASMIC SIGNAL SENSOR AND SIGMA FACTOR ACTIVATOR FECR-RELATED"/>
    <property type="match status" value="1"/>
</dbReference>
<accession>A0A484PLF8</accession>
<dbReference type="AlphaFoldDB" id="A0A484PLF8"/>
<dbReference type="Pfam" id="PF04773">
    <property type="entry name" value="FecR"/>
    <property type="match status" value="1"/>
</dbReference>
<dbReference type="InterPro" id="IPR006860">
    <property type="entry name" value="FecR"/>
</dbReference>
<protein>
    <submittedName>
        <fullName evidence="3">Iron siderophore sensor protein</fullName>
    </submittedName>
</protein>
<dbReference type="InterPro" id="IPR012373">
    <property type="entry name" value="Ferrdict_sens_TM"/>
</dbReference>
<dbReference type="PANTHER" id="PTHR30273:SF2">
    <property type="entry name" value="PROTEIN FECR"/>
    <property type="match status" value="1"/>
</dbReference>
<evidence type="ECO:0000313" key="3">
    <source>
        <dbReference type="EMBL" id="VFR26526.1"/>
    </source>
</evidence>
<evidence type="ECO:0000313" key="2">
    <source>
        <dbReference type="EMBL" id="VFR17547.1"/>
    </source>
</evidence>
<reference evidence="3" key="1">
    <citation type="submission" date="2019-03" db="EMBL/GenBank/DDBJ databases">
        <authorList>
            <person name="Danneels B."/>
        </authorList>
    </citation>
    <scope>NUCLEOTIDE SEQUENCE</scope>
</reference>
<name>A0A484PLF8_9ZZZZ</name>
<evidence type="ECO:0000259" key="1">
    <source>
        <dbReference type="Pfam" id="PF04773"/>
    </source>
</evidence>
<feature type="domain" description="FecR protein" evidence="1">
    <location>
        <begin position="14"/>
        <end position="104"/>
    </location>
</feature>
<organism evidence="3">
    <name type="scientific">plant metagenome</name>
    <dbReference type="NCBI Taxonomy" id="1297885"/>
    <lineage>
        <taxon>unclassified sequences</taxon>
        <taxon>metagenomes</taxon>
        <taxon>organismal metagenomes</taxon>
    </lineage>
</organism>
<gene>
    <name evidence="3" type="ORF">ANDO1_1166</name>
    <name evidence="2" type="ORF">ANDO2_1074</name>
</gene>
<dbReference type="Gene3D" id="2.60.120.1440">
    <property type="match status" value="1"/>
</dbReference>